<dbReference type="AlphaFoldDB" id="A0A166A1W9"/>
<evidence type="ECO:0008006" key="5">
    <source>
        <dbReference type="Google" id="ProtNLM"/>
    </source>
</evidence>
<organism evidence="3 4">
    <name type="scientific">Athelia psychrophila</name>
    <dbReference type="NCBI Taxonomy" id="1759441"/>
    <lineage>
        <taxon>Eukaryota</taxon>
        <taxon>Fungi</taxon>
        <taxon>Dikarya</taxon>
        <taxon>Basidiomycota</taxon>
        <taxon>Agaricomycotina</taxon>
        <taxon>Agaricomycetes</taxon>
        <taxon>Agaricomycetidae</taxon>
        <taxon>Atheliales</taxon>
        <taxon>Atheliaceae</taxon>
        <taxon>Athelia</taxon>
    </lineage>
</organism>
<dbReference type="InterPro" id="IPR027948">
    <property type="entry name" value="DUF4436"/>
</dbReference>
<gene>
    <name evidence="3" type="ORF">FIBSPDRAFT_962492</name>
</gene>
<feature type="transmembrane region" description="Helical" evidence="2">
    <location>
        <begin position="391"/>
        <end position="417"/>
    </location>
</feature>
<dbReference type="Proteomes" id="UP000076532">
    <property type="component" value="Unassembled WGS sequence"/>
</dbReference>
<feature type="transmembrane region" description="Helical" evidence="2">
    <location>
        <begin position="92"/>
        <end position="116"/>
    </location>
</feature>
<feature type="region of interest" description="Disordered" evidence="1">
    <location>
        <begin position="427"/>
        <end position="450"/>
    </location>
</feature>
<keyword evidence="4" id="KW-1185">Reference proteome</keyword>
<evidence type="ECO:0000256" key="2">
    <source>
        <dbReference type="SAM" id="Phobius"/>
    </source>
</evidence>
<feature type="region of interest" description="Disordered" evidence="1">
    <location>
        <begin position="1"/>
        <end position="23"/>
    </location>
</feature>
<feature type="compositionally biased region" description="Low complexity" evidence="1">
    <location>
        <begin position="1"/>
        <end position="16"/>
    </location>
</feature>
<dbReference type="EMBL" id="KV417667">
    <property type="protein sequence ID" value="KZP11164.1"/>
    <property type="molecule type" value="Genomic_DNA"/>
</dbReference>
<evidence type="ECO:0000256" key="1">
    <source>
        <dbReference type="SAM" id="MobiDB-lite"/>
    </source>
</evidence>
<evidence type="ECO:0000313" key="3">
    <source>
        <dbReference type="EMBL" id="KZP11164.1"/>
    </source>
</evidence>
<reference evidence="3 4" key="1">
    <citation type="journal article" date="2016" name="Mol. Biol. Evol.">
        <title>Comparative Genomics of Early-Diverging Mushroom-Forming Fungi Provides Insights into the Origins of Lignocellulose Decay Capabilities.</title>
        <authorList>
            <person name="Nagy L.G."/>
            <person name="Riley R."/>
            <person name="Tritt A."/>
            <person name="Adam C."/>
            <person name="Daum C."/>
            <person name="Floudas D."/>
            <person name="Sun H."/>
            <person name="Yadav J.S."/>
            <person name="Pangilinan J."/>
            <person name="Larsson K.H."/>
            <person name="Matsuura K."/>
            <person name="Barry K."/>
            <person name="Labutti K."/>
            <person name="Kuo R."/>
            <person name="Ohm R.A."/>
            <person name="Bhattacharya S.S."/>
            <person name="Shirouzu T."/>
            <person name="Yoshinaga Y."/>
            <person name="Martin F.M."/>
            <person name="Grigoriev I.V."/>
            <person name="Hibbett D.S."/>
        </authorList>
    </citation>
    <scope>NUCLEOTIDE SEQUENCE [LARGE SCALE GENOMIC DNA]</scope>
    <source>
        <strain evidence="3 4">CBS 109695</strain>
    </source>
</reference>
<feature type="compositionally biased region" description="Basic and acidic residues" evidence="1">
    <location>
        <begin position="427"/>
        <end position="443"/>
    </location>
</feature>
<dbReference type="OrthoDB" id="2923771at2759"/>
<keyword evidence="2" id="KW-1133">Transmembrane helix</keyword>
<proteinExistence type="predicted"/>
<protein>
    <recommendedName>
        <fullName evidence="5">Transmembrane protein</fullName>
    </recommendedName>
</protein>
<accession>A0A166A1W9</accession>
<dbReference type="Pfam" id="PF14494">
    <property type="entry name" value="DUF4436"/>
    <property type="match status" value="1"/>
</dbReference>
<keyword evidence="2" id="KW-0812">Transmembrane</keyword>
<keyword evidence="2" id="KW-0472">Membrane</keyword>
<dbReference type="STRING" id="436010.A0A166A1W9"/>
<name>A0A166A1W9_9AGAM</name>
<evidence type="ECO:0000313" key="4">
    <source>
        <dbReference type="Proteomes" id="UP000076532"/>
    </source>
</evidence>
<sequence length="450" mass="47625">MATSASSSPISSLPPTSGLPPTLPSQISTGSTLTYTSGNTLGLPVTLHSRLSSGWTLTNTSANTSLKGTASKEEAPKEEVLKTNIVPRRKIIAWYIFSLFLVLLCTMLGTFLGWTYRVHDFATSTDTSLSDPNYTGRTISLEADLISVDPVAGVIIIDWYILNDNTCSSPAGVSSDCSYTGIYFESNPLQITTTLDSAGAPITPTNKAPGLASPVFDYFPNVTTNARSSISVWRTSISMLDRHSSGPSTNGYSVSTSLQSYPYDVYFVNVSFFAIEPDALIVPVRLVVANAEGIAVGFKVMALSNTVNSTNGETVQISLQVSRGVLVKTYAIIIVTAVWVVTLLFVCSTAGSLVFGIPQKPEVLAIPVATLFAVTQLRSSMPGAPSGFGAIVDYVGLLPCLAIISACVALSVGVLVFGGDPGDHRKTDMDPLFKPKDHSRQGHSENASPS</sequence>
<feature type="transmembrane region" description="Helical" evidence="2">
    <location>
        <begin position="330"/>
        <end position="356"/>
    </location>
</feature>